<keyword evidence="3 5" id="KW-0479">Metal-binding</keyword>
<reference evidence="7" key="1">
    <citation type="journal article" date="2015" name="Genome Announc.">
        <title>Genome sequence of the AIDS-associated pathogen Penicillium marneffei (ATCC18224) and its near taxonomic relative Talaromyces stipitatus (ATCC10500).</title>
        <authorList>
            <person name="Nierman W.C."/>
            <person name="Fedorova-Abrams N.D."/>
            <person name="Andrianopoulos A."/>
        </authorList>
    </citation>
    <scope>NUCLEOTIDE SEQUENCE [LARGE SCALE GENOMIC DNA]</scope>
    <source>
        <strain evidence="7">ATCC 18224 / CBS 334.59 / QM 7333</strain>
    </source>
</reference>
<dbReference type="PRINTS" id="PR00385">
    <property type="entry name" value="P450"/>
</dbReference>
<dbReference type="GO" id="GO:0004497">
    <property type="term" value="F:monooxygenase activity"/>
    <property type="evidence" value="ECO:0007669"/>
    <property type="project" value="InterPro"/>
</dbReference>
<sequence length="574" mass="64339">MEFQITHSTIIASICIFAAVVALVYRAILPKPIPGIPYKKASALCILGDVLDIIKYQEQHHEIWSYVRDLAADLKSPVIQMFMCPFGKPWVIIADARESHDIQMTRKDEFDRSMITGEVFGPIFPENHVSFPIGEAWRSHRQLIKDTISPSFLNGVVAPSIHLNTQDLIAIWRKKAMIAKGRPFNGDKDLSRTVVDIIIETTFGIKAEALQVQEQLLDQTILPAGVDESVDFPAAEDAEAFTSIRDLSDSVQIAMGSPVPTLSLKFSLAFKKPLISARIYTDKMINERLQSAWRKFSGVEDEGTVKSATDLIVQREAQMARKEGRDIKIDTQVIKDELFGFYMAGQETTSTTLCWAMKYLTANPGVQNKLRNSLREVHERAHRNGALPSAQEIAQADVPYLEAFIQEVHRVGNSVSSIVRITTKDVVVLGHVIPKGTDVFMLTNGPSYKSLPLDVEETIRSKTSRENKEKFGVWDGETIGKFIPERWPAKTEQGEIVFNPSAGYTHPYGVGPRACFGMKWAQLMLKSIITIIVWSFEFEPLPPAIADFKAIDVTTHRAEFTYIRPVPIQPIGFH</sequence>
<name>B6QJI7_TALMQ</name>
<dbReference type="InterPro" id="IPR036396">
    <property type="entry name" value="Cyt_P450_sf"/>
</dbReference>
<feature type="binding site" description="axial binding residue" evidence="5">
    <location>
        <position position="515"/>
    </location>
    <ligand>
        <name>heme</name>
        <dbReference type="ChEBI" id="CHEBI:30413"/>
    </ligand>
    <ligandPart>
        <name>Fe</name>
        <dbReference type="ChEBI" id="CHEBI:18248"/>
    </ligandPart>
</feature>
<dbReference type="GO" id="GO:0016705">
    <property type="term" value="F:oxidoreductase activity, acting on paired donors, with incorporation or reduction of molecular oxygen"/>
    <property type="evidence" value="ECO:0007669"/>
    <property type="project" value="InterPro"/>
</dbReference>
<proteinExistence type="inferred from homology"/>
<dbReference type="AlphaFoldDB" id="B6QJI7"/>
<keyword evidence="5" id="KW-0349">Heme</keyword>
<dbReference type="InterPro" id="IPR001128">
    <property type="entry name" value="Cyt_P450"/>
</dbReference>
<dbReference type="Gene3D" id="1.10.630.10">
    <property type="entry name" value="Cytochrome P450"/>
    <property type="match status" value="1"/>
</dbReference>
<gene>
    <name evidence="6" type="ORF">PMAA_100490</name>
</gene>
<keyword evidence="4 5" id="KW-0408">Iron</keyword>
<dbReference type="InterPro" id="IPR050121">
    <property type="entry name" value="Cytochrome_P450_monoxygenase"/>
</dbReference>
<evidence type="ECO:0000256" key="1">
    <source>
        <dbReference type="ARBA" id="ARBA00001971"/>
    </source>
</evidence>
<dbReference type="PhylomeDB" id="B6QJI7"/>
<dbReference type="PANTHER" id="PTHR24305">
    <property type="entry name" value="CYTOCHROME P450"/>
    <property type="match status" value="1"/>
</dbReference>
<dbReference type="InterPro" id="IPR002401">
    <property type="entry name" value="Cyt_P450_E_grp-I"/>
</dbReference>
<evidence type="ECO:0008006" key="8">
    <source>
        <dbReference type="Google" id="ProtNLM"/>
    </source>
</evidence>
<comment type="cofactor">
    <cofactor evidence="1 5">
        <name>heme</name>
        <dbReference type="ChEBI" id="CHEBI:30413"/>
    </cofactor>
</comment>
<organism evidence="6 7">
    <name type="scientific">Talaromyces marneffei (strain ATCC 18224 / CBS 334.59 / QM 7333)</name>
    <name type="common">Penicillium marneffei</name>
    <dbReference type="NCBI Taxonomy" id="441960"/>
    <lineage>
        <taxon>Eukaryota</taxon>
        <taxon>Fungi</taxon>
        <taxon>Dikarya</taxon>
        <taxon>Ascomycota</taxon>
        <taxon>Pezizomycotina</taxon>
        <taxon>Eurotiomycetes</taxon>
        <taxon>Eurotiomycetidae</taxon>
        <taxon>Eurotiales</taxon>
        <taxon>Trichocomaceae</taxon>
        <taxon>Talaromyces</taxon>
        <taxon>Talaromyces sect. Talaromyces</taxon>
    </lineage>
</organism>
<evidence type="ECO:0000256" key="4">
    <source>
        <dbReference type="ARBA" id="ARBA00023004"/>
    </source>
</evidence>
<dbReference type="Proteomes" id="UP000001294">
    <property type="component" value="Unassembled WGS sequence"/>
</dbReference>
<dbReference type="CDD" id="cd20622">
    <property type="entry name" value="CYP_TRI13-like"/>
    <property type="match status" value="1"/>
</dbReference>
<evidence type="ECO:0000256" key="3">
    <source>
        <dbReference type="ARBA" id="ARBA00022723"/>
    </source>
</evidence>
<dbReference type="OrthoDB" id="1470350at2759"/>
<evidence type="ECO:0000313" key="6">
    <source>
        <dbReference type="EMBL" id="EEA23461.1"/>
    </source>
</evidence>
<dbReference type="SUPFAM" id="SSF48264">
    <property type="entry name" value="Cytochrome P450"/>
    <property type="match status" value="1"/>
</dbReference>
<dbReference type="PANTHER" id="PTHR24305:SF232">
    <property type="entry name" value="P450, PUTATIVE (EUROFUNG)-RELATED"/>
    <property type="match status" value="1"/>
</dbReference>
<dbReference type="EMBL" id="DS995902">
    <property type="protein sequence ID" value="EEA23461.1"/>
    <property type="molecule type" value="Genomic_DNA"/>
</dbReference>
<evidence type="ECO:0000313" key="7">
    <source>
        <dbReference type="Proteomes" id="UP000001294"/>
    </source>
</evidence>
<comment type="similarity">
    <text evidence="2">Belongs to the cytochrome P450 family.</text>
</comment>
<dbReference type="VEuPathDB" id="FungiDB:PMAA_100490"/>
<protein>
    <recommendedName>
        <fullName evidence="8">Cytochrome P450</fullName>
    </recommendedName>
</protein>
<dbReference type="Pfam" id="PF00067">
    <property type="entry name" value="p450"/>
    <property type="match status" value="2"/>
</dbReference>
<dbReference type="GO" id="GO:0020037">
    <property type="term" value="F:heme binding"/>
    <property type="evidence" value="ECO:0007669"/>
    <property type="project" value="InterPro"/>
</dbReference>
<dbReference type="HOGENOM" id="CLU_025001_1_0_1"/>
<dbReference type="PRINTS" id="PR00463">
    <property type="entry name" value="EP450I"/>
</dbReference>
<evidence type="ECO:0000256" key="5">
    <source>
        <dbReference type="PIRSR" id="PIRSR602401-1"/>
    </source>
</evidence>
<keyword evidence="7" id="KW-1185">Reference proteome</keyword>
<evidence type="ECO:0000256" key="2">
    <source>
        <dbReference type="ARBA" id="ARBA00010617"/>
    </source>
</evidence>
<dbReference type="GO" id="GO:0005506">
    <property type="term" value="F:iron ion binding"/>
    <property type="evidence" value="ECO:0007669"/>
    <property type="project" value="InterPro"/>
</dbReference>
<accession>B6QJI7</accession>